<dbReference type="RefSeq" id="NP_108661.1">
    <property type="nucleotide sequence ID" value="NC_002702.1"/>
</dbReference>
<evidence type="ECO:0000256" key="7">
    <source>
        <dbReference type="ARBA" id="ARBA00022921"/>
    </source>
</evidence>
<proteinExistence type="evidence at transcript level"/>
<accession>Q994E5</accession>
<dbReference type="OrthoDB" id="1411at10239"/>
<dbReference type="Pfam" id="PF02455">
    <property type="entry name" value="Hex_IIIa"/>
    <property type="match status" value="1"/>
</dbReference>
<name>Q994E5_9ADEN</name>
<sequence>MFPQRRRRRGAPNPAAVAKFQSQPNNDVEWADVLKRIMALTARNPQAFASQPFANRIEAILEAVVPSRKNPTHEKVLSIVNALLQTQAIRPDEGGQVYNALLERVSKYNSVNVQTNLDRLGEDVRNVISAKERMQASNMGSMVALNAFLSTLPANVERGQENYTAFISALRLLVSEAPQTEVYQSGPSYYLQTSRNGSHTVNLTKAFENLQPLWGVNAPVAERSNISTLLTPNTRLLLLLIAPFTDGVNISRASYVGYLLTLYRETLGTAQMSERTFNEITNVSRALGGEDSANLQATLNFLLTNRQNRLPTEYSLTEEEERILRFVQQAVSLYMMQTGSDASAALDETSRNFEPSFYAGNRVFINKLMDYFHRAAAVAPNYFMNAVLNPKWLPPQGFYTGVYDLPETDDGFVWDESNDALSEAGAAVYNTPAPASVGKKEGGDDVWREMNLPSLPPPKRVRTPSSVGSDYSRGRVRSRSFRGPSDFEAELDRLLNNKNVNETRYAMNNDLENLVDKMSRWKTYAQEMRDLSDVRPKEEEEEEDWRRDRFLKFEGSGLKPNMFAHLRPKGVKK</sequence>
<feature type="chain" id="PRO_5023343495" description="Hexon-linking protein IIIa" evidence="11">
    <location>
        <begin position="1"/>
        <end position="556"/>
    </location>
</feature>
<dbReference type="Gene3D" id="1.20.120.1500">
    <property type="entry name" value="Pre-hexon-linking protein IIIa"/>
    <property type="match status" value="1"/>
</dbReference>
<evidence type="ECO:0000256" key="11">
    <source>
        <dbReference type="HAMAP-Rule" id="MF_04047"/>
    </source>
</evidence>
<dbReference type="EMBL" id="AF289262">
    <property type="protein sequence ID" value="AAK26483.1"/>
    <property type="molecule type" value="Genomic_DNA"/>
</dbReference>
<comment type="PTM">
    <text evidence="11">Cleaved near the C-terminus by the viral protease during virion maturation to form the mature protein.</text>
</comment>
<keyword evidence="5 11" id="KW-1188">Viral release from host cell</keyword>
<evidence type="ECO:0000256" key="2">
    <source>
        <dbReference type="ARBA" id="ARBA00022553"/>
    </source>
</evidence>
<evidence type="ECO:0000256" key="6">
    <source>
        <dbReference type="ARBA" id="ARBA00022844"/>
    </source>
</evidence>
<dbReference type="GO" id="GO:0042025">
    <property type="term" value="C:host cell nucleus"/>
    <property type="evidence" value="ECO:0007669"/>
    <property type="project" value="UniProtKB-SubCell"/>
</dbReference>
<evidence type="ECO:0000256" key="4">
    <source>
        <dbReference type="ARBA" id="ARBA00022562"/>
    </source>
</evidence>
<evidence type="ECO:0000256" key="10">
    <source>
        <dbReference type="ARBA" id="ARBA00046738"/>
    </source>
</evidence>
<dbReference type="GeneID" id="920933"/>
<keyword evidence="3 11" id="KW-0167">Capsid protein</keyword>
<keyword evidence="7 11" id="KW-0426">Late protein</keyword>
<dbReference type="InterPro" id="IPR043053">
    <property type="entry name" value="Hex_IIIa_N"/>
</dbReference>
<keyword evidence="14" id="KW-1185">Reference proteome</keyword>
<feature type="region of interest" description="Binding to hexon-linking protein" evidence="11">
    <location>
        <begin position="140"/>
        <end position="253"/>
    </location>
</feature>
<evidence type="ECO:0000256" key="1">
    <source>
        <dbReference type="ARBA" id="ARBA00010762"/>
    </source>
</evidence>
<dbReference type="Proteomes" id="UP000128218">
    <property type="component" value="Segment"/>
</dbReference>
<feature type="modified residue" description="Phosphothreonine; by host" evidence="11">
    <location>
        <position position="276"/>
    </location>
</feature>
<evidence type="ECO:0000256" key="3">
    <source>
        <dbReference type="ARBA" id="ARBA00022561"/>
    </source>
</evidence>
<dbReference type="HAMAP" id="MF_04047">
    <property type="entry name" value="ADV_CAP3"/>
    <property type="match status" value="1"/>
</dbReference>
<feature type="modified residue" description="Phosphoserine; by host" evidence="11">
    <location>
        <position position="480"/>
    </location>
</feature>
<comment type="similarity">
    <text evidence="1 11">Belongs to the adenoviridae hexon-linking protein IIIa family.</text>
</comment>
<protein>
    <recommendedName>
        <fullName evidence="11">Pre-hexon-linking protein IIIa</fullName>
    </recommendedName>
    <alternativeName>
        <fullName evidence="11">Capsid vertex-specific component IIIa</fullName>
        <shortName evidence="11">CVSC</shortName>
    </alternativeName>
    <alternativeName>
        <fullName evidence="11">Protein IIIa</fullName>
    </alternativeName>
    <alternativeName>
        <fullName evidence="11">pIIIa</fullName>
    </alternativeName>
    <component>
        <recommendedName>
            <fullName evidence="11">Hexon-linking protein IIIa</fullName>
        </recommendedName>
    </component>
</protein>
<dbReference type="GO" id="GO:0098021">
    <property type="term" value="C:viral capsid, decoration"/>
    <property type="evidence" value="ECO:0007669"/>
    <property type="project" value="UniProtKB-UniRule"/>
</dbReference>
<keyword evidence="4 11" id="KW-1048">Host nucleus</keyword>
<feature type="chain" id="PRO_5023343494" description="Pre-hexon-linking protein IIIa" evidence="11">
    <location>
        <begin position="1"/>
        <end position="573"/>
    </location>
</feature>
<comment type="induction">
    <text evidence="11">Expressed in the late phase of the viral replicative cycle.</text>
</comment>
<evidence type="ECO:0000256" key="8">
    <source>
        <dbReference type="ARBA" id="ARBA00023093"/>
    </source>
</evidence>
<reference evidence="13 14" key="1">
    <citation type="journal article" date="2001" name="J. Gen. Virol.">
        <title>The complete nucleotide sequence of porcine adenovirus serotype 5.</title>
        <authorList>
            <person name="Nagy M."/>
            <person name="Nagy E."/>
            <person name="Tuboly T."/>
        </authorList>
    </citation>
    <scope>NUCLEOTIDE SEQUENCE [LARGE SCALE GENOMIC DNA]</scope>
</reference>
<feature type="site" description="Cleavage; by viral protease" evidence="11">
    <location>
        <begin position="556"/>
        <end position="557"/>
    </location>
</feature>
<feature type="modified residue" description="Phosphoserine; by host" evidence="11">
    <location>
        <position position="466"/>
    </location>
</feature>
<comment type="subcellular location">
    <subcellularLocation>
        <location evidence="11">Virion</location>
    </subcellularLocation>
    <subcellularLocation>
        <location evidence="11">Host nucleus</location>
    </subcellularLocation>
    <text evidence="11">Surrounds the border of each facet on the capsid exterior. Present in around 60 copies per virion.</text>
</comment>
<evidence type="ECO:0000313" key="14">
    <source>
        <dbReference type="Proteomes" id="UP000128218"/>
    </source>
</evidence>
<keyword evidence="2 11" id="KW-0597">Phosphoprotein</keyword>
<keyword evidence="8 11" id="KW-1232">Capsid decoration protein</keyword>
<evidence type="ECO:0000256" key="9">
    <source>
        <dbReference type="ARBA" id="ARBA00023219"/>
    </source>
</evidence>
<evidence type="ECO:0000256" key="5">
    <source>
        <dbReference type="ARBA" id="ARBA00022612"/>
    </source>
</evidence>
<evidence type="ECO:0000313" key="13">
    <source>
        <dbReference type="EMBL" id="AAK26483.1"/>
    </source>
</evidence>
<feature type="compositionally biased region" description="Basic and acidic residues" evidence="12">
    <location>
        <begin position="438"/>
        <end position="448"/>
    </location>
</feature>
<feature type="region of interest" description="Disordered" evidence="12">
    <location>
        <begin position="432"/>
        <end position="479"/>
    </location>
</feature>
<dbReference type="InterPro" id="IPR003479">
    <property type="entry name" value="Hex_IIIa"/>
</dbReference>
<feature type="modified residue" description="Phosphoserine; by host" evidence="11">
    <location>
        <position position="227"/>
    </location>
</feature>
<feature type="modified residue" description="Phosphoserine; by host" evidence="11">
    <location>
        <position position="465"/>
    </location>
</feature>
<evidence type="ECO:0000256" key="12">
    <source>
        <dbReference type="SAM" id="MobiDB-lite"/>
    </source>
</evidence>
<comment type="function">
    <text evidence="11">Structural component of the virion that acts as a cement protein on the capsid exterior which mediates the interactions between the hexons, including the peripentonal hexons, and reaches all the way to the penton vertices. Two hexon linking proteins IIIa, one from each facet, stabilize the unique edge interface between a pair of facets. As the virus enters the host cell, hexon linking proteins IIIa are shed concomitant with virion acidification in the endosome. During virus assembly, seems to play a role in the serotype specificity of the packaging of viral DNA via its interaction with packaging protein 3.</text>
</comment>
<feature type="region of interest" description="Peripentonal hexon-tethering domain" evidence="11">
    <location>
        <begin position="1"/>
        <end position="109"/>
    </location>
</feature>
<comment type="caution">
    <text evidence="11">Lacks conserved residue(s) required for the propagation of feature annotation.</text>
</comment>
<organism evidence="13 14">
    <name type="scientific">Porcine adenovirus 5</name>
    <dbReference type="NCBI Taxonomy" id="45370"/>
    <lineage>
        <taxon>Viruses</taxon>
        <taxon>Varidnaviria</taxon>
        <taxon>Bamfordvirae</taxon>
        <taxon>Preplasmiviricota</taxon>
        <taxon>Polisuviricotina</taxon>
        <taxon>Pharingeaviricetes</taxon>
        <taxon>Rowavirales</taxon>
        <taxon>Adenoviridae</taxon>
        <taxon>Mastadenovirus</taxon>
        <taxon>Mastadenovirus porcusquintum</taxon>
    </lineage>
</organism>
<feature type="propeptide" id="PRO_5011801631" evidence="11">
    <location>
        <begin position="557"/>
        <end position="573"/>
    </location>
</feature>
<keyword evidence="9 11" id="KW-0231">Viral genome packaging</keyword>
<keyword evidence="6 11" id="KW-0946">Virion</keyword>
<dbReference type="KEGG" id="vg:920933"/>
<feature type="modified residue" description="Phosphotyrosine; by host" evidence="11">
    <location>
        <position position="505"/>
    </location>
</feature>
<comment type="subunit">
    <text evidence="10 11">Interacts with hexon proteins; this interaction tethers the peripentonal hexons to hexons situated in the facet. Interacts with the penton protein (via N-terminus). Interacts with packaging protein 3; this interaction is required to promote correct genome packaging.</text>
</comment>
<comment type="miscellaneous">
    <text evidence="11">All late proteins expressed from the major late promoter are produced by alternative splicing and alternative polyadenylation of the same gene giving rise to non-overlapping ORFs. A leader sequence is present in the N-terminus of all these mRNAs and is recognized by the viral shutoff protein to provide expression although conventional translation via ribosome scanning from the cap has been shut off in the host cell.</text>
</comment>